<dbReference type="GO" id="GO:0033816">
    <property type="term" value="F:diaminobutyrate acetyltransferase activity"/>
    <property type="evidence" value="ECO:0007669"/>
    <property type="project" value="UniProtKB-EC"/>
</dbReference>
<dbReference type="EC" id="2.3.1.178" evidence="3 8"/>
<feature type="domain" description="N-acetyltransferase" evidence="9">
    <location>
        <begin position="5"/>
        <end position="169"/>
    </location>
</feature>
<dbReference type="InterPro" id="IPR012772">
    <property type="entry name" value="Ectoine_EctA"/>
</dbReference>
<protein>
    <recommendedName>
        <fullName evidence="4 8">L-2,4-diaminobutyric acid acetyltransferase</fullName>
        <shortName evidence="8">DABA acetyltransferase</shortName>
        <ecNumber evidence="3 8">2.3.1.178</ecNumber>
    </recommendedName>
</protein>
<proteinExistence type="inferred from homology"/>
<keyword evidence="5 8" id="KW-0808">Transferase</keyword>
<dbReference type="Gene3D" id="3.40.630.30">
    <property type="match status" value="1"/>
</dbReference>
<evidence type="ECO:0000256" key="2">
    <source>
        <dbReference type="ARBA" id="ARBA00010712"/>
    </source>
</evidence>
<reference evidence="10 11" key="1">
    <citation type="submission" date="2019-03" db="EMBL/GenBank/DDBJ databases">
        <title>Genomic Encyclopedia of Archaeal and Bacterial Type Strains, Phase II (KMG-II): from individual species to whole genera.</title>
        <authorList>
            <person name="Goeker M."/>
        </authorList>
    </citation>
    <scope>NUCLEOTIDE SEQUENCE [LARGE SCALE GENOMIC DNA]</scope>
    <source>
        <strain evidence="10 11">DSM 15388</strain>
    </source>
</reference>
<dbReference type="OrthoDB" id="2436196at2"/>
<dbReference type="SUPFAM" id="SSF55729">
    <property type="entry name" value="Acyl-CoA N-acyltransferases (Nat)"/>
    <property type="match status" value="1"/>
</dbReference>
<dbReference type="AlphaFoldDB" id="A0A4R3I6Q4"/>
<evidence type="ECO:0000256" key="3">
    <source>
        <dbReference type="ARBA" id="ARBA00012355"/>
    </source>
</evidence>
<keyword evidence="6 8" id="KW-0012">Acyltransferase</keyword>
<comment type="catalytic activity">
    <reaction evidence="7 8">
        <text>L-2,4-diaminobutanoate + acetyl-CoA = (2S)-4-acetamido-2-aminobutanoate + CoA + H(+)</text>
        <dbReference type="Rhea" id="RHEA:16901"/>
        <dbReference type="ChEBI" id="CHEBI:15378"/>
        <dbReference type="ChEBI" id="CHEBI:57287"/>
        <dbReference type="ChEBI" id="CHEBI:57288"/>
        <dbReference type="ChEBI" id="CHEBI:58761"/>
        <dbReference type="ChEBI" id="CHEBI:58929"/>
        <dbReference type="EC" id="2.3.1.178"/>
    </reaction>
</comment>
<dbReference type="UniPathway" id="UPA00067">
    <property type="reaction ID" value="UER00122"/>
</dbReference>
<evidence type="ECO:0000256" key="6">
    <source>
        <dbReference type="ARBA" id="ARBA00023315"/>
    </source>
</evidence>
<comment type="function">
    <text evidence="8">Catalyzes the acetylation of L-2,4-diaminobutyrate (DABA) to gamma-N-acetyl-alpha,gamma-diaminobutyric acid (ADABA) with acetyl coenzyme A.</text>
</comment>
<keyword evidence="11" id="KW-1185">Reference proteome</keyword>
<comment type="pathway">
    <text evidence="1 8">Amine and polyamine biosynthesis; ectoine biosynthesis; L-ectoine from L-aspartate 4-semialdehyde: step 2/3.</text>
</comment>
<evidence type="ECO:0000256" key="7">
    <source>
        <dbReference type="ARBA" id="ARBA00048924"/>
    </source>
</evidence>
<gene>
    <name evidence="8" type="primary">ectA</name>
    <name evidence="10" type="ORF">BCF53_11244</name>
</gene>
<sequence length="171" mass="18998">MSKLVTLSVPHSTDGALVNRLVAGCQPLDRNSVYCNLLQCDHFAATSVIAKTDDGDVVGFISGYRVPERNDSLFIWQVAVDESQRGTGLATRMIQSILSRPAMSGIRYIETTITESNKASWALFTRLADRLSASLEKSEYYGSLTHFQGEHDSEMLVRIGPVSQKKNRREK</sequence>
<dbReference type="InterPro" id="IPR016181">
    <property type="entry name" value="Acyl_CoA_acyltransferase"/>
</dbReference>
<dbReference type="Proteomes" id="UP000295793">
    <property type="component" value="Unassembled WGS sequence"/>
</dbReference>
<dbReference type="NCBIfam" id="TIGR02406">
    <property type="entry name" value="ectoine_EctA"/>
    <property type="match status" value="1"/>
</dbReference>
<dbReference type="PROSITE" id="PS51186">
    <property type="entry name" value="GNAT"/>
    <property type="match status" value="1"/>
</dbReference>
<comment type="similarity">
    <text evidence="2 8">Belongs to the acetyltransferase family. EctA subfamily.</text>
</comment>
<evidence type="ECO:0000256" key="1">
    <source>
        <dbReference type="ARBA" id="ARBA00004978"/>
    </source>
</evidence>
<evidence type="ECO:0000313" key="11">
    <source>
        <dbReference type="Proteomes" id="UP000295793"/>
    </source>
</evidence>
<dbReference type="InterPro" id="IPR000182">
    <property type="entry name" value="GNAT_dom"/>
</dbReference>
<organism evidence="10 11">
    <name type="scientific">Reinekea marinisedimentorum</name>
    <dbReference type="NCBI Taxonomy" id="230495"/>
    <lineage>
        <taxon>Bacteria</taxon>
        <taxon>Pseudomonadati</taxon>
        <taxon>Pseudomonadota</taxon>
        <taxon>Gammaproteobacteria</taxon>
        <taxon>Oceanospirillales</taxon>
        <taxon>Saccharospirillaceae</taxon>
        <taxon>Reinekea</taxon>
    </lineage>
</organism>
<evidence type="ECO:0000313" key="10">
    <source>
        <dbReference type="EMBL" id="TCS39759.1"/>
    </source>
</evidence>
<evidence type="ECO:0000259" key="9">
    <source>
        <dbReference type="PROSITE" id="PS51186"/>
    </source>
</evidence>
<comment type="caution">
    <text evidence="10">The sequence shown here is derived from an EMBL/GenBank/DDBJ whole genome shotgun (WGS) entry which is preliminary data.</text>
</comment>
<accession>A0A4R3I6Q4</accession>
<dbReference type="RefSeq" id="WP_132702288.1">
    <property type="nucleotide sequence ID" value="NZ_SLZR01000012.1"/>
</dbReference>
<evidence type="ECO:0000256" key="8">
    <source>
        <dbReference type="RuleBase" id="RU365045"/>
    </source>
</evidence>
<dbReference type="GO" id="GO:0019491">
    <property type="term" value="P:ectoine biosynthetic process"/>
    <property type="evidence" value="ECO:0007669"/>
    <property type="project" value="UniProtKB-UniPathway"/>
</dbReference>
<evidence type="ECO:0000256" key="5">
    <source>
        <dbReference type="ARBA" id="ARBA00022679"/>
    </source>
</evidence>
<dbReference type="Pfam" id="PF00583">
    <property type="entry name" value="Acetyltransf_1"/>
    <property type="match status" value="1"/>
</dbReference>
<name>A0A4R3I6Q4_9GAMM</name>
<dbReference type="CDD" id="cd04301">
    <property type="entry name" value="NAT_SF"/>
    <property type="match status" value="1"/>
</dbReference>
<dbReference type="EMBL" id="SLZR01000012">
    <property type="protein sequence ID" value="TCS39759.1"/>
    <property type="molecule type" value="Genomic_DNA"/>
</dbReference>
<evidence type="ECO:0000256" key="4">
    <source>
        <dbReference type="ARBA" id="ARBA00017935"/>
    </source>
</evidence>